<dbReference type="OrthoDB" id="2675752at2"/>
<dbReference type="InterPro" id="IPR050490">
    <property type="entry name" value="Bact_solute-bd_prot1"/>
</dbReference>
<dbReference type="RefSeq" id="WP_125085091.1">
    <property type="nucleotide sequence ID" value="NZ_CP034248.1"/>
</dbReference>
<dbReference type="Pfam" id="PF01547">
    <property type="entry name" value="SBP_bac_1"/>
    <property type="match status" value="1"/>
</dbReference>
<keyword evidence="7" id="KW-1185">Reference proteome</keyword>
<dbReference type="InterPro" id="IPR006059">
    <property type="entry name" value="SBP"/>
</dbReference>
<sequence length="447" mass="50813">MYMEESYFFRQYGDLFMMQHPNIDIEVVSTNSIHTGEDQDYDKALADFIEKEQPDVIRLSMDNYEKYIEEGKLLELGTLIERDKYDIGSIYPALLDILKEQGGGKLYGLAPFFFANVLFYNADLFAKYGVEVPHDGVTWQEIIDTARQFPTEGDEKTRVYGFGSDHGMSLEDLASSIASTQGLKYLNTDKMKITLNTDSWKQAYKLAMEAIDSGTIYNPQDGGFRSGTMTEYYQSRAFLMGRMAMEIDGFYLLRNMKEARNTLKDYKPFQVGLVAGPVDPFEPDKTRNFYINELFAIRANSSNVDAAWEFLKFVNGEQFAKIKSRSLNNGLLSRMGILEEIGGVSLDVFYKLQLKLDRTSTLDHNKIPGDFYPQYQPIVDRELKLAEEKKKSIEEALQTIEEEGQAVLDKGVNDRASKKDGDQGDDSFEEGEDTANNSYDGALIISE</sequence>
<comment type="similarity">
    <text evidence="2">Belongs to the bacterial solute-binding protein 1 family.</text>
</comment>
<feature type="compositionally biased region" description="Basic and acidic residues" evidence="5">
    <location>
        <begin position="411"/>
        <end position="422"/>
    </location>
</feature>
<evidence type="ECO:0000256" key="3">
    <source>
        <dbReference type="ARBA" id="ARBA00022448"/>
    </source>
</evidence>
<protein>
    <submittedName>
        <fullName evidence="6">Extracellular solute-binding protein</fullName>
    </submittedName>
</protein>
<gene>
    <name evidence="6" type="ORF">EIM92_09300</name>
</gene>
<keyword evidence="4" id="KW-0732">Signal</keyword>
<keyword evidence="3" id="KW-0813">Transport</keyword>
<dbReference type="Proteomes" id="UP000273145">
    <property type="component" value="Chromosome"/>
</dbReference>
<dbReference type="KEGG" id="plen:EIM92_09300"/>
<evidence type="ECO:0000256" key="1">
    <source>
        <dbReference type="ARBA" id="ARBA00004196"/>
    </source>
</evidence>
<reference evidence="6 7" key="1">
    <citation type="submission" date="2018-11" db="EMBL/GenBank/DDBJ databases">
        <title>Genome sequencing of Paenibacillus lentus DSM25539(T).</title>
        <authorList>
            <person name="Kook J.-K."/>
            <person name="Park S.-N."/>
            <person name="Lim Y.K."/>
        </authorList>
    </citation>
    <scope>NUCLEOTIDE SEQUENCE [LARGE SCALE GENOMIC DNA]</scope>
    <source>
        <strain evidence="6 7">DSM 25539</strain>
    </source>
</reference>
<evidence type="ECO:0000313" key="6">
    <source>
        <dbReference type="EMBL" id="AZK48948.1"/>
    </source>
</evidence>
<dbReference type="EMBL" id="CP034248">
    <property type="protein sequence ID" value="AZK48948.1"/>
    <property type="molecule type" value="Genomic_DNA"/>
</dbReference>
<organism evidence="6 7">
    <name type="scientific">Paenibacillus lentus</name>
    <dbReference type="NCBI Taxonomy" id="1338368"/>
    <lineage>
        <taxon>Bacteria</taxon>
        <taxon>Bacillati</taxon>
        <taxon>Bacillota</taxon>
        <taxon>Bacilli</taxon>
        <taxon>Bacillales</taxon>
        <taxon>Paenibacillaceae</taxon>
        <taxon>Paenibacillus</taxon>
    </lineage>
</organism>
<evidence type="ECO:0000256" key="4">
    <source>
        <dbReference type="ARBA" id="ARBA00022729"/>
    </source>
</evidence>
<feature type="region of interest" description="Disordered" evidence="5">
    <location>
        <begin position="404"/>
        <end position="447"/>
    </location>
</feature>
<dbReference type="Gene3D" id="3.40.190.10">
    <property type="entry name" value="Periplasmic binding protein-like II"/>
    <property type="match status" value="1"/>
</dbReference>
<dbReference type="PANTHER" id="PTHR43649:SF31">
    <property type="entry name" value="SN-GLYCEROL-3-PHOSPHATE-BINDING PERIPLASMIC PROTEIN UGPB"/>
    <property type="match status" value="1"/>
</dbReference>
<dbReference type="PANTHER" id="PTHR43649">
    <property type="entry name" value="ARABINOSE-BINDING PROTEIN-RELATED"/>
    <property type="match status" value="1"/>
</dbReference>
<dbReference type="GO" id="GO:0030313">
    <property type="term" value="C:cell envelope"/>
    <property type="evidence" value="ECO:0007669"/>
    <property type="project" value="UniProtKB-SubCell"/>
</dbReference>
<dbReference type="SUPFAM" id="SSF53850">
    <property type="entry name" value="Periplasmic binding protein-like II"/>
    <property type="match status" value="1"/>
</dbReference>
<feature type="compositionally biased region" description="Acidic residues" evidence="5">
    <location>
        <begin position="423"/>
        <end position="433"/>
    </location>
</feature>
<comment type="subcellular location">
    <subcellularLocation>
        <location evidence="1">Cell envelope</location>
    </subcellularLocation>
</comment>
<evidence type="ECO:0000256" key="2">
    <source>
        <dbReference type="ARBA" id="ARBA00008520"/>
    </source>
</evidence>
<proteinExistence type="inferred from homology"/>
<accession>A0A3S8S1B7</accession>
<name>A0A3S8S1B7_9BACL</name>
<dbReference type="AlphaFoldDB" id="A0A3S8S1B7"/>
<evidence type="ECO:0000256" key="5">
    <source>
        <dbReference type="SAM" id="MobiDB-lite"/>
    </source>
</evidence>
<evidence type="ECO:0000313" key="7">
    <source>
        <dbReference type="Proteomes" id="UP000273145"/>
    </source>
</evidence>